<reference evidence="1 2" key="1">
    <citation type="submission" date="2019-09" db="EMBL/GenBank/DDBJ databases">
        <title>Whole-genome sequence of the purple sulfur bacterium Thiohalocapsa marina DSM 19078.</title>
        <authorList>
            <person name="Kyndt J.A."/>
            <person name="Meyer T.E."/>
        </authorList>
    </citation>
    <scope>NUCLEOTIDE SEQUENCE [LARGE SCALE GENOMIC DNA]</scope>
    <source>
        <strain evidence="1 2">DSM 19078</strain>
    </source>
</reference>
<name>A0A5M8FPR3_9GAMM</name>
<keyword evidence="2" id="KW-1185">Reference proteome</keyword>
<evidence type="ECO:0000313" key="1">
    <source>
        <dbReference type="EMBL" id="KAA6186888.1"/>
    </source>
</evidence>
<dbReference type="Proteomes" id="UP000322981">
    <property type="component" value="Unassembled WGS sequence"/>
</dbReference>
<dbReference type="AlphaFoldDB" id="A0A5M8FPR3"/>
<sequence>MLKIVEVSPLTDMQLNALSAALIFFAYRAAHHCQHQSESSTPRDPIEIFVTEFPRCHGRRQILAAIGEPRPPLISPARALPAWDEALDPASDWYLVAPPEPEFQFDQRIAW</sequence>
<proteinExistence type="predicted"/>
<evidence type="ECO:0000313" key="2">
    <source>
        <dbReference type="Proteomes" id="UP000322981"/>
    </source>
</evidence>
<protein>
    <submittedName>
        <fullName evidence="1">Uncharacterized protein</fullName>
    </submittedName>
</protein>
<organism evidence="1 2">
    <name type="scientific">Thiohalocapsa marina</name>
    <dbReference type="NCBI Taxonomy" id="424902"/>
    <lineage>
        <taxon>Bacteria</taxon>
        <taxon>Pseudomonadati</taxon>
        <taxon>Pseudomonadota</taxon>
        <taxon>Gammaproteobacteria</taxon>
        <taxon>Chromatiales</taxon>
        <taxon>Chromatiaceae</taxon>
        <taxon>Thiohalocapsa</taxon>
    </lineage>
</organism>
<dbReference type="EMBL" id="VWXX01000003">
    <property type="protein sequence ID" value="KAA6186888.1"/>
    <property type="molecule type" value="Genomic_DNA"/>
</dbReference>
<gene>
    <name evidence="1" type="ORF">F2Q65_03055</name>
</gene>
<accession>A0A5M8FPR3</accession>
<dbReference type="RefSeq" id="WP_150090309.1">
    <property type="nucleotide sequence ID" value="NZ_JBFUOH010000065.1"/>
</dbReference>
<comment type="caution">
    <text evidence="1">The sequence shown here is derived from an EMBL/GenBank/DDBJ whole genome shotgun (WGS) entry which is preliminary data.</text>
</comment>